<organism evidence="6 7">
    <name type="scientific">Roseovarius albus</name>
    <dbReference type="NCBI Taxonomy" id="1247867"/>
    <lineage>
        <taxon>Bacteria</taxon>
        <taxon>Pseudomonadati</taxon>
        <taxon>Pseudomonadota</taxon>
        <taxon>Alphaproteobacteria</taxon>
        <taxon>Rhodobacterales</taxon>
        <taxon>Roseobacteraceae</taxon>
        <taxon>Roseovarius</taxon>
    </lineage>
</organism>
<evidence type="ECO:0000256" key="4">
    <source>
        <dbReference type="ARBA" id="ARBA00023002"/>
    </source>
</evidence>
<dbReference type="GO" id="GO:0009820">
    <property type="term" value="P:alkaloid metabolic process"/>
    <property type="evidence" value="ECO:0007669"/>
    <property type="project" value="UniProtKB-KW"/>
</dbReference>
<dbReference type="InterPro" id="IPR051604">
    <property type="entry name" value="Ergot_Alk_Oxidoreductase"/>
</dbReference>
<feature type="domain" description="NmrA-like" evidence="5">
    <location>
        <begin position="3"/>
        <end position="244"/>
    </location>
</feature>
<comment type="similarity">
    <text evidence="2">Belongs to the fgaFS/easG family.</text>
</comment>
<gene>
    <name evidence="6" type="primary">azoB_3</name>
    <name evidence="6" type="ORF">ROA7450_01837</name>
</gene>
<dbReference type="CDD" id="cd05269">
    <property type="entry name" value="TMR_SDR_a"/>
    <property type="match status" value="1"/>
</dbReference>
<dbReference type="OrthoDB" id="109735at2"/>
<dbReference type="PANTHER" id="PTHR43162:SF1">
    <property type="entry name" value="PRESTALK A DIFFERENTIATION PROTEIN A"/>
    <property type="match status" value="1"/>
</dbReference>
<keyword evidence="3" id="KW-0017">Alkaloid metabolism</keyword>
<keyword evidence="7" id="KW-1185">Reference proteome</keyword>
<protein>
    <submittedName>
        <fullName evidence="6">NAD(P)H azoreductase</fullName>
        <ecNumber evidence="6">1.7.-.-</ecNumber>
    </submittedName>
</protein>
<evidence type="ECO:0000256" key="1">
    <source>
        <dbReference type="ARBA" id="ARBA00005107"/>
    </source>
</evidence>
<accession>A0A1X6Z2S5</accession>
<dbReference type="RefSeq" id="WP_085805380.1">
    <property type="nucleotide sequence ID" value="NZ_FWFX01000005.1"/>
</dbReference>
<evidence type="ECO:0000313" key="6">
    <source>
        <dbReference type="EMBL" id="SLN38841.1"/>
    </source>
</evidence>
<dbReference type="Gene3D" id="3.40.50.720">
    <property type="entry name" value="NAD(P)-binding Rossmann-like Domain"/>
    <property type="match status" value="1"/>
</dbReference>
<dbReference type="EC" id="1.7.-.-" evidence="6"/>
<dbReference type="InterPro" id="IPR019901">
    <property type="entry name" value="Ergot_alkaloid_biosynthesis"/>
</dbReference>
<dbReference type="InterPro" id="IPR008030">
    <property type="entry name" value="NmrA-like"/>
</dbReference>
<evidence type="ECO:0000256" key="2">
    <source>
        <dbReference type="ARBA" id="ARBA00005372"/>
    </source>
</evidence>
<dbReference type="Pfam" id="PF05368">
    <property type="entry name" value="NmrA"/>
    <property type="match status" value="1"/>
</dbReference>
<evidence type="ECO:0000313" key="7">
    <source>
        <dbReference type="Proteomes" id="UP000193061"/>
    </source>
</evidence>
<name>A0A1X6Z2S5_9RHOB</name>
<keyword evidence="4 6" id="KW-0560">Oxidoreductase</keyword>
<evidence type="ECO:0000259" key="5">
    <source>
        <dbReference type="Pfam" id="PF05368"/>
    </source>
</evidence>
<dbReference type="GO" id="GO:0016491">
    <property type="term" value="F:oxidoreductase activity"/>
    <property type="evidence" value="ECO:0007669"/>
    <property type="project" value="UniProtKB-KW"/>
</dbReference>
<dbReference type="Gene3D" id="3.90.25.10">
    <property type="entry name" value="UDP-galactose 4-epimerase, domain 1"/>
    <property type="match status" value="1"/>
</dbReference>
<reference evidence="6 7" key="1">
    <citation type="submission" date="2017-03" db="EMBL/GenBank/DDBJ databases">
        <authorList>
            <person name="Afonso C.L."/>
            <person name="Miller P.J."/>
            <person name="Scott M.A."/>
            <person name="Spackman E."/>
            <person name="Goraichik I."/>
            <person name="Dimitrov K.M."/>
            <person name="Suarez D.L."/>
            <person name="Swayne D.E."/>
        </authorList>
    </citation>
    <scope>NUCLEOTIDE SEQUENCE [LARGE SCALE GENOMIC DNA]</scope>
    <source>
        <strain evidence="6 7">CECT 7450</strain>
    </source>
</reference>
<dbReference type="PANTHER" id="PTHR43162">
    <property type="match status" value="1"/>
</dbReference>
<dbReference type="EMBL" id="FWFX01000005">
    <property type="protein sequence ID" value="SLN38841.1"/>
    <property type="molecule type" value="Genomic_DNA"/>
</dbReference>
<sequence length="292" mass="31915">MPKNILITGGTGKTGSRVVKQLHAKGLAPRVGTRRPRNKDEMRFDWSDLSTFTDAFEGVRAIYLVAPTDTVDSLGAMQPGLEAALAAGVQRFVLLSASSLEEGGPMMGAVHAWLRSNAPEWSVLRPTWFMQNFSELHHRDPIRDESAIHTATEDGRVGFIDAGDIAACATALLVTPSVKDTDYMLTGPEAISYDVVAETLSNQLGRKITHHRLTVDELTERHQSLGLPEEYAQTLAAMDGVIAGGSEDRVTDSVLKLTGSRPTSIDQFVQQNMEAWTQRKDIKIRVAETANM</sequence>
<comment type="pathway">
    <text evidence="1">Alkaloid biosynthesis; ergot alkaloid biosynthesis.</text>
</comment>
<dbReference type="Proteomes" id="UP000193061">
    <property type="component" value="Unassembled WGS sequence"/>
</dbReference>
<dbReference type="InterPro" id="IPR036291">
    <property type="entry name" value="NAD(P)-bd_dom_sf"/>
</dbReference>
<dbReference type="AlphaFoldDB" id="A0A1X6Z2S5"/>
<proteinExistence type="inferred from homology"/>
<dbReference type="NCBIfam" id="TIGR03649">
    <property type="entry name" value="ergot_EASG"/>
    <property type="match status" value="1"/>
</dbReference>
<dbReference type="SUPFAM" id="SSF51735">
    <property type="entry name" value="NAD(P)-binding Rossmann-fold domains"/>
    <property type="match status" value="1"/>
</dbReference>
<evidence type="ECO:0000256" key="3">
    <source>
        <dbReference type="ARBA" id="ARBA00022589"/>
    </source>
</evidence>